<evidence type="ECO:0000256" key="3">
    <source>
        <dbReference type="ARBA" id="ARBA00023002"/>
    </source>
</evidence>
<dbReference type="GO" id="GO:0016491">
    <property type="term" value="F:oxidoreductase activity"/>
    <property type="evidence" value="ECO:0007669"/>
    <property type="project" value="UniProtKB-KW"/>
</dbReference>
<dbReference type="Pfam" id="PF03171">
    <property type="entry name" value="2OG-FeII_Oxy"/>
    <property type="match status" value="1"/>
</dbReference>
<dbReference type="InterPro" id="IPR005123">
    <property type="entry name" value="Oxoglu/Fe-dep_dioxygenase_dom"/>
</dbReference>
<dbReference type="AlphaFoldDB" id="L8WV91"/>
<keyword evidence="8" id="KW-1185">Reference proteome</keyword>
<protein>
    <submittedName>
        <fullName evidence="7">Oxidoreductase, 2OG-Fe(II) oxygenase family</fullName>
    </submittedName>
</protein>
<comment type="similarity">
    <text evidence="1 5">Belongs to the iron/ascorbate-dependent oxidoreductase family.</text>
</comment>
<dbReference type="GO" id="GO:0046872">
    <property type="term" value="F:metal ion binding"/>
    <property type="evidence" value="ECO:0007669"/>
    <property type="project" value="UniProtKB-KW"/>
</dbReference>
<gene>
    <name evidence="7" type="ORF">AG1IA_04062</name>
</gene>
<dbReference type="OrthoDB" id="288590at2759"/>
<proteinExistence type="inferred from homology"/>
<keyword evidence="3 5" id="KW-0560">Oxidoreductase</keyword>
<feature type="domain" description="Fe2OG dioxygenase" evidence="6">
    <location>
        <begin position="255"/>
        <end position="358"/>
    </location>
</feature>
<keyword evidence="2 5" id="KW-0479">Metal-binding</keyword>
<evidence type="ECO:0000256" key="2">
    <source>
        <dbReference type="ARBA" id="ARBA00022723"/>
    </source>
</evidence>
<dbReference type="STRING" id="983506.L8WV91"/>
<dbReference type="PANTHER" id="PTHR10209">
    <property type="entry name" value="OXIDOREDUCTASE, 2OG-FE II OXYGENASE FAMILY PROTEIN"/>
    <property type="match status" value="1"/>
</dbReference>
<organism evidence="7 8">
    <name type="scientific">Thanatephorus cucumeris (strain AG1-IA)</name>
    <name type="common">Rice sheath blight fungus</name>
    <name type="synonym">Rhizoctonia solani</name>
    <dbReference type="NCBI Taxonomy" id="983506"/>
    <lineage>
        <taxon>Eukaryota</taxon>
        <taxon>Fungi</taxon>
        <taxon>Dikarya</taxon>
        <taxon>Basidiomycota</taxon>
        <taxon>Agaricomycotina</taxon>
        <taxon>Agaricomycetes</taxon>
        <taxon>Cantharellales</taxon>
        <taxon>Ceratobasidiaceae</taxon>
        <taxon>Rhizoctonia</taxon>
        <taxon>Rhizoctonia solani AG-1</taxon>
    </lineage>
</organism>
<dbReference type="PANTHER" id="PTHR10209:SF881">
    <property type="entry name" value="FI07970P-RELATED"/>
    <property type="match status" value="1"/>
</dbReference>
<accession>L8WV91</accession>
<dbReference type="InterPro" id="IPR044861">
    <property type="entry name" value="IPNS-like_FE2OG_OXY"/>
</dbReference>
<evidence type="ECO:0000259" key="6">
    <source>
        <dbReference type="PROSITE" id="PS51471"/>
    </source>
</evidence>
<dbReference type="InterPro" id="IPR026992">
    <property type="entry name" value="DIOX_N"/>
</dbReference>
<evidence type="ECO:0000313" key="7">
    <source>
        <dbReference type="EMBL" id="ELU41910.1"/>
    </source>
</evidence>
<dbReference type="EMBL" id="AFRT01000975">
    <property type="protein sequence ID" value="ELU41910.1"/>
    <property type="molecule type" value="Genomic_DNA"/>
</dbReference>
<dbReference type="InterPro" id="IPR027443">
    <property type="entry name" value="IPNS-like_sf"/>
</dbReference>
<dbReference type="Pfam" id="PF14226">
    <property type="entry name" value="DIOX_N"/>
    <property type="match status" value="1"/>
</dbReference>
<dbReference type="PRINTS" id="PR00682">
    <property type="entry name" value="IPNSYNTHASE"/>
</dbReference>
<sequence>MTTESPAPERDRCREHSIAAWSRQVVKRCKPSLLSTITWHSITIPPTSVTMIVPTLRSGFRAQLPKTVQFGLRARSLEPHFSIPVIDFSKFRRAQSLEEKQRTADEIVSAFERVGFIYLSRHGIAPETVDTAFKQSAEFFKLPMDVKAKLAWEDPRSNRGYVMPGRERVTQSTDPAEIARLRALAPDAKESMEIGRDWDATWANRWPDAKDAPKFKETFLSFFQTCHELHAEVMSSIALGLGLNERFFDKLIDEQYHNLRLLSYPPISRDALLKDGQARAGAHSDYGTLTLLFQDQVGGLEVQNPHTKDFQPATPITSWLDGPMTDFVGNTLHRVVAPPIGTGPMTPARQSIAFFCNPNGGAEIACLPNTGKPKYPPVQTETYIVGRLKATYA</sequence>
<dbReference type="Proteomes" id="UP000011668">
    <property type="component" value="Unassembled WGS sequence"/>
</dbReference>
<evidence type="ECO:0000256" key="5">
    <source>
        <dbReference type="RuleBase" id="RU003682"/>
    </source>
</evidence>
<reference evidence="7 8" key="1">
    <citation type="journal article" date="2013" name="Nat. Commun.">
        <title>The evolution and pathogenic mechanisms of the rice sheath blight pathogen.</title>
        <authorList>
            <person name="Zheng A."/>
            <person name="Lin R."/>
            <person name="Xu L."/>
            <person name="Qin P."/>
            <person name="Tang C."/>
            <person name="Ai P."/>
            <person name="Zhang D."/>
            <person name="Liu Y."/>
            <person name="Sun Z."/>
            <person name="Feng H."/>
            <person name="Wang Y."/>
            <person name="Chen Y."/>
            <person name="Liang X."/>
            <person name="Fu R."/>
            <person name="Li Q."/>
            <person name="Zhang J."/>
            <person name="Yu X."/>
            <person name="Xie Z."/>
            <person name="Ding L."/>
            <person name="Guan P."/>
            <person name="Tang J."/>
            <person name="Liang Y."/>
            <person name="Wang S."/>
            <person name="Deng Q."/>
            <person name="Li S."/>
            <person name="Zhu J."/>
            <person name="Wang L."/>
            <person name="Liu H."/>
            <person name="Li P."/>
        </authorList>
    </citation>
    <scope>NUCLEOTIDE SEQUENCE [LARGE SCALE GENOMIC DNA]</scope>
    <source>
        <strain evidence="8">AG-1 IA</strain>
    </source>
</reference>
<name>L8WV91_THACA</name>
<dbReference type="PROSITE" id="PS51471">
    <property type="entry name" value="FE2OG_OXY"/>
    <property type="match status" value="1"/>
</dbReference>
<evidence type="ECO:0000313" key="8">
    <source>
        <dbReference type="Proteomes" id="UP000011668"/>
    </source>
</evidence>
<comment type="caution">
    <text evidence="7">The sequence shown here is derived from an EMBL/GenBank/DDBJ whole genome shotgun (WGS) entry which is preliminary data.</text>
</comment>
<keyword evidence="4 5" id="KW-0408">Iron</keyword>
<evidence type="ECO:0000256" key="1">
    <source>
        <dbReference type="ARBA" id="ARBA00008056"/>
    </source>
</evidence>
<evidence type="ECO:0000256" key="4">
    <source>
        <dbReference type="ARBA" id="ARBA00023004"/>
    </source>
</evidence>
<dbReference type="SUPFAM" id="SSF51197">
    <property type="entry name" value="Clavaminate synthase-like"/>
    <property type="match status" value="1"/>
</dbReference>
<dbReference type="Gene3D" id="2.60.120.330">
    <property type="entry name" value="B-lactam Antibiotic, Isopenicillin N Synthase, Chain"/>
    <property type="match status" value="1"/>
</dbReference>
<dbReference type="OMA" id="FWHVGRE"/>
<dbReference type="HOGENOM" id="CLU_010119_6_1_1"/>